<dbReference type="Proteomes" id="UP000789759">
    <property type="component" value="Unassembled WGS sequence"/>
</dbReference>
<evidence type="ECO:0000313" key="3">
    <source>
        <dbReference type="Proteomes" id="UP000789759"/>
    </source>
</evidence>
<proteinExistence type="predicted"/>
<name>A0A9N9K5B0_9GLOM</name>
<comment type="caution">
    <text evidence="2">The sequence shown here is derived from an EMBL/GenBank/DDBJ whole genome shotgun (WGS) entry which is preliminary data.</text>
</comment>
<evidence type="ECO:0000313" key="2">
    <source>
        <dbReference type="EMBL" id="CAG8812513.1"/>
    </source>
</evidence>
<protein>
    <submittedName>
        <fullName evidence="2">20159_t:CDS:1</fullName>
    </submittedName>
</protein>
<accession>A0A9N9K5B0</accession>
<keyword evidence="3" id="KW-1185">Reference proteome</keyword>
<dbReference type="AlphaFoldDB" id="A0A9N9K5B0"/>
<feature type="region of interest" description="Disordered" evidence="1">
    <location>
        <begin position="135"/>
        <end position="167"/>
    </location>
</feature>
<gene>
    <name evidence="2" type="ORF">CPELLU_LOCUS18806</name>
</gene>
<feature type="non-terminal residue" evidence="2">
    <location>
        <position position="1"/>
    </location>
</feature>
<sequence length="167" mass="19140">GKIKKLQKEGLGETDQSATLMIDEIFQILDHESMSGNDNESLVRHVFFWLSLLCSLQSSNTAKLKVNDISRQPHRHRSHKGIKAYNNSNEDQKIQNTALLISLDYEDLPYEEFNYFSSNDSIFMTAAENYTFDNGPEPYNEYSDSSNSSPILPPARSNYDKRSTFRS</sequence>
<feature type="non-terminal residue" evidence="2">
    <location>
        <position position="167"/>
    </location>
</feature>
<feature type="compositionally biased region" description="Basic and acidic residues" evidence="1">
    <location>
        <begin position="158"/>
        <end position="167"/>
    </location>
</feature>
<evidence type="ECO:0000256" key="1">
    <source>
        <dbReference type="SAM" id="MobiDB-lite"/>
    </source>
</evidence>
<reference evidence="2" key="1">
    <citation type="submission" date="2021-06" db="EMBL/GenBank/DDBJ databases">
        <authorList>
            <person name="Kallberg Y."/>
            <person name="Tangrot J."/>
            <person name="Rosling A."/>
        </authorList>
    </citation>
    <scope>NUCLEOTIDE SEQUENCE</scope>
    <source>
        <strain evidence="2">FL966</strain>
    </source>
</reference>
<dbReference type="OrthoDB" id="2445412at2759"/>
<organism evidence="2 3">
    <name type="scientific">Cetraspora pellucida</name>
    <dbReference type="NCBI Taxonomy" id="1433469"/>
    <lineage>
        <taxon>Eukaryota</taxon>
        <taxon>Fungi</taxon>
        <taxon>Fungi incertae sedis</taxon>
        <taxon>Mucoromycota</taxon>
        <taxon>Glomeromycotina</taxon>
        <taxon>Glomeromycetes</taxon>
        <taxon>Diversisporales</taxon>
        <taxon>Gigasporaceae</taxon>
        <taxon>Cetraspora</taxon>
    </lineage>
</organism>
<dbReference type="EMBL" id="CAJVQA010039921">
    <property type="protein sequence ID" value="CAG8812513.1"/>
    <property type="molecule type" value="Genomic_DNA"/>
</dbReference>